<evidence type="ECO:0000313" key="1">
    <source>
        <dbReference type="EMBL" id="GAI44937.1"/>
    </source>
</evidence>
<sequence length="68" mass="8115">MPEILDTVANPDFIIEGWQNELVALKKQNEKYLIVVYKEINKKDGFIITAYFTKKIKGLKNRRIMWKK</sequence>
<dbReference type="EMBL" id="BARV01030781">
    <property type="protein sequence ID" value="GAI44937.1"/>
    <property type="molecule type" value="Genomic_DNA"/>
</dbReference>
<proteinExistence type="predicted"/>
<dbReference type="AlphaFoldDB" id="X1NLP5"/>
<organism evidence="1">
    <name type="scientific">marine sediment metagenome</name>
    <dbReference type="NCBI Taxonomy" id="412755"/>
    <lineage>
        <taxon>unclassified sequences</taxon>
        <taxon>metagenomes</taxon>
        <taxon>ecological metagenomes</taxon>
    </lineage>
</organism>
<accession>X1NLP5</accession>
<reference evidence="1" key="1">
    <citation type="journal article" date="2014" name="Front. Microbiol.">
        <title>High frequency of phylogenetically diverse reductive dehalogenase-homologous genes in deep subseafloor sedimentary metagenomes.</title>
        <authorList>
            <person name="Kawai M."/>
            <person name="Futagami T."/>
            <person name="Toyoda A."/>
            <person name="Takaki Y."/>
            <person name="Nishi S."/>
            <person name="Hori S."/>
            <person name="Arai W."/>
            <person name="Tsubouchi T."/>
            <person name="Morono Y."/>
            <person name="Uchiyama I."/>
            <person name="Ito T."/>
            <person name="Fujiyama A."/>
            <person name="Inagaki F."/>
            <person name="Takami H."/>
        </authorList>
    </citation>
    <scope>NUCLEOTIDE SEQUENCE</scope>
    <source>
        <strain evidence="1">Expedition CK06-06</strain>
    </source>
</reference>
<comment type="caution">
    <text evidence="1">The sequence shown here is derived from an EMBL/GenBank/DDBJ whole genome shotgun (WGS) entry which is preliminary data.</text>
</comment>
<protein>
    <recommendedName>
        <fullName evidence="2">Phage-Barnase-EndoU-ColicinE5/D-RelE like nuclease 2 domain-containing protein</fullName>
    </recommendedName>
</protein>
<gene>
    <name evidence="1" type="ORF">S06H3_48834</name>
</gene>
<name>X1NLP5_9ZZZZ</name>
<evidence type="ECO:0008006" key="2">
    <source>
        <dbReference type="Google" id="ProtNLM"/>
    </source>
</evidence>